<name>A0A8H7W4U0_9HELO</name>
<dbReference type="EMBL" id="JAFJYH010000228">
    <property type="protein sequence ID" value="KAG4415272.1"/>
    <property type="molecule type" value="Genomic_DNA"/>
</dbReference>
<dbReference type="PANTHER" id="PTHR42923">
    <property type="entry name" value="PROTOPORPHYRINOGEN OXIDASE"/>
    <property type="match status" value="1"/>
</dbReference>
<dbReference type="InterPro" id="IPR036188">
    <property type="entry name" value="FAD/NAD-bd_sf"/>
</dbReference>
<proteinExistence type="predicted"/>
<keyword evidence="3" id="KW-1185">Reference proteome</keyword>
<dbReference type="OrthoDB" id="5046242at2759"/>
<reference evidence="2" key="1">
    <citation type="submission" date="2021-02" db="EMBL/GenBank/DDBJ databases">
        <title>Genome sequence Cadophora malorum strain M34.</title>
        <authorList>
            <person name="Stefanovic E."/>
            <person name="Vu D."/>
            <person name="Scully C."/>
            <person name="Dijksterhuis J."/>
            <person name="Roader J."/>
            <person name="Houbraken J."/>
        </authorList>
    </citation>
    <scope>NUCLEOTIDE SEQUENCE</scope>
    <source>
        <strain evidence="2">M34</strain>
    </source>
</reference>
<dbReference type="GO" id="GO:0016491">
    <property type="term" value="F:oxidoreductase activity"/>
    <property type="evidence" value="ECO:0007669"/>
    <property type="project" value="TreeGrafter"/>
</dbReference>
<evidence type="ECO:0008006" key="4">
    <source>
        <dbReference type="Google" id="ProtNLM"/>
    </source>
</evidence>
<keyword evidence="1" id="KW-0732">Signal</keyword>
<dbReference type="Gene3D" id="3.50.50.60">
    <property type="entry name" value="FAD/NAD(P)-binding domain"/>
    <property type="match status" value="1"/>
</dbReference>
<organism evidence="2 3">
    <name type="scientific">Cadophora malorum</name>
    <dbReference type="NCBI Taxonomy" id="108018"/>
    <lineage>
        <taxon>Eukaryota</taxon>
        <taxon>Fungi</taxon>
        <taxon>Dikarya</taxon>
        <taxon>Ascomycota</taxon>
        <taxon>Pezizomycotina</taxon>
        <taxon>Leotiomycetes</taxon>
        <taxon>Helotiales</taxon>
        <taxon>Ploettnerulaceae</taxon>
        <taxon>Cadophora</taxon>
    </lineage>
</organism>
<dbReference type="InterPro" id="IPR050464">
    <property type="entry name" value="Zeta_carotene_desat/Oxidored"/>
</dbReference>
<dbReference type="Proteomes" id="UP000664132">
    <property type="component" value="Unassembled WGS sequence"/>
</dbReference>
<evidence type="ECO:0000313" key="3">
    <source>
        <dbReference type="Proteomes" id="UP000664132"/>
    </source>
</evidence>
<dbReference type="Pfam" id="PF13450">
    <property type="entry name" value="NAD_binding_8"/>
    <property type="match status" value="1"/>
</dbReference>
<accession>A0A8H7W4U0</accession>
<comment type="caution">
    <text evidence="2">The sequence shown here is derived from an EMBL/GenBank/DDBJ whole genome shotgun (WGS) entry which is preliminary data.</text>
</comment>
<feature type="signal peptide" evidence="1">
    <location>
        <begin position="1"/>
        <end position="19"/>
    </location>
</feature>
<dbReference type="PRINTS" id="PR00419">
    <property type="entry name" value="ADXRDTASE"/>
</dbReference>
<evidence type="ECO:0000313" key="2">
    <source>
        <dbReference type="EMBL" id="KAG4415272.1"/>
    </source>
</evidence>
<dbReference type="SUPFAM" id="SSF51905">
    <property type="entry name" value="FAD/NAD(P)-binding domain"/>
    <property type="match status" value="1"/>
</dbReference>
<feature type="chain" id="PRO_5034036554" description="FAD/NAD(P)-binding domain-containing protein" evidence="1">
    <location>
        <begin position="20"/>
        <end position="465"/>
    </location>
</feature>
<dbReference type="AlphaFoldDB" id="A0A8H7W4U0"/>
<gene>
    <name evidence="2" type="ORF">IFR04_011579</name>
</gene>
<evidence type="ECO:0000256" key="1">
    <source>
        <dbReference type="SAM" id="SignalP"/>
    </source>
</evidence>
<protein>
    <recommendedName>
        <fullName evidence="4">FAD/NAD(P)-binding domain-containing protein</fullName>
    </recommendedName>
</protein>
<sequence>MMKASLFSIVAVLLALTNAHPQHFPVCIVGAGPAGLTAAKKLEDKGRKVVIFEKQDEVGGKCQAVYETNTYHPLGALLFSNASYPETLKVIETSGVPAIPFVTGQRWLYDVPTGSLALSPAISSEFATLVGQEFQRYAVYWNTIFAPYTALRYKNGVPQELTVTTSQWLASNNFQALPVLFIQAMIAFGYGDLRETPILYMLQYLTPDILAFFARIHGVYLIDFHKVWVDWTKKSIKGKIFLGSTITKIDRSGPFPKIIYQKGRKDKRTPRPKPEVQLCSSVILAFPPTIPALEAANLKPTIDEAIVFSPIRLTSYFSGAVRLQTPRNLTFSAASPPTVPVAATGAPISLLHLFNTSDIATTWSWGNGTSEAFARQLLKETLSRINKDPTDPAAVAKPVTDQDILGFQDNDYFPHFGPAELAGGWYDKFNKLQGAKKTYYASGLNGFETVEFAIRAGMDIVQTYF</sequence>
<dbReference type="Gene3D" id="1.10.405.20">
    <property type="match status" value="1"/>
</dbReference>
<dbReference type="Gene3D" id="3.30.70.1990">
    <property type="match status" value="1"/>
</dbReference>